<name>A0A3N2RI10_LYSEN</name>
<reference evidence="3 4" key="1">
    <citation type="submission" date="2018-10" db="EMBL/GenBank/DDBJ databases">
        <title>The genome of Lysobacter enzymogenes OH11.</title>
        <authorList>
            <person name="Liu F."/>
            <person name="Zhao Y."/>
            <person name="Qian G."/>
            <person name="Chen Y."/>
            <person name="Xu H."/>
        </authorList>
    </citation>
    <scope>NUCLEOTIDE SEQUENCE [LARGE SCALE GENOMIC DNA]</scope>
    <source>
        <strain evidence="3 4">OH11</strain>
    </source>
</reference>
<dbReference type="RefSeq" id="WP_123647425.1">
    <property type="nucleotide sequence ID" value="NZ_RCTY01000024.1"/>
</dbReference>
<dbReference type="GO" id="GO:0032259">
    <property type="term" value="P:methylation"/>
    <property type="evidence" value="ECO:0007669"/>
    <property type="project" value="UniProtKB-KW"/>
</dbReference>
<evidence type="ECO:0000313" key="3">
    <source>
        <dbReference type="EMBL" id="ROU07004.1"/>
    </source>
</evidence>
<evidence type="ECO:0000256" key="1">
    <source>
        <dbReference type="SAM" id="MobiDB-lite"/>
    </source>
</evidence>
<dbReference type="GO" id="GO:0008757">
    <property type="term" value="F:S-adenosylmethionine-dependent methyltransferase activity"/>
    <property type="evidence" value="ECO:0007669"/>
    <property type="project" value="InterPro"/>
</dbReference>
<proteinExistence type="predicted"/>
<organism evidence="3 4">
    <name type="scientific">Lysobacter enzymogenes</name>
    <dbReference type="NCBI Taxonomy" id="69"/>
    <lineage>
        <taxon>Bacteria</taxon>
        <taxon>Pseudomonadati</taxon>
        <taxon>Pseudomonadota</taxon>
        <taxon>Gammaproteobacteria</taxon>
        <taxon>Lysobacterales</taxon>
        <taxon>Lysobacteraceae</taxon>
        <taxon>Lysobacter</taxon>
    </lineage>
</organism>
<dbReference type="PANTHER" id="PTHR43464">
    <property type="entry name" value="METHYLTRANSFERASE"/>
    <property type="match status" value="1"/>
</dbReference>
<dbReference type="AlphaFoldDB" id="A0A3N2RI10"/>
<dbReference type="Proteomes" id="UP000275910">
    <property type="component" value="Unassembled WGS sequence"/>
</dbReference>
<dbReference type="EMBL" id="RCTY01000024">
    <property type="protein sequence ID" value="ROU07004.1"/>
    <property type="molecule type" value="Genomic_DNA"/>
</dbReference>
<dbReference type="SUPFAM" id="SSF53335">
    <property type="entry name" value="S-adenosyl-L-methionine-dependent methyltransferases"/>
    <property type="match status" value="1"/>
</dbReference>
<dbReference type="Pfam" id="PF13649">
    <property type="entry name" value="Methyltransf_25"/>
    <property type="match status" value="1"/>
</dbReference>
<evidence type="ECO:0000259" key="2">
    <source>
        <dbReference type="Pfam" id="PF13649"/>
    </source>
</evidence>
<evidence type="ECO:0000313" key="4">
    <source>
        <dbReference type="Proteomes" id="UP000275910"/>
    </source>
</evidence>
<dbReference type="Gene3D" id="3.40.50.150">
    <property type="entry name" value="Vaccinia Virus protein VP39"/>
    <property type="match status" value="1"/>
</dbReference>
<sequence>MTAPPAERAGAPHGGDGGRRPGPLGDGVARDYARKLQRFNAFAEPELRRAIAELDLRRGMRVLDAGCGSGEAVGWLAAQVGDEGGVVGLDLSAAHVAAARAIAPGNAAIVRADLADAPLAAAAFDAIWSVNTLNHLHDPVAAIGRLCAALRPGGRFALGQSALLPEMVFAWDARLESRVNEAVRRYYRERYRIDERALTAVRALLGQMRAAGLQDVRARSWLIERTSPLDAASERYLGETIFRDTWGARLQPYLHCDDYAELRRLCDPAQPQYALRRRDFHYLQSFTLVLGRAAST</sequence>
<dbReference type="PANTHER" id="PTHR43464:SF90">
    <property type="entry name" value="METHYLTRANSFERASE TYPE 11"/>
    <property type="match status" value="1"/>
</dbReference>
<keyword evidence="3" id="KW-0489">Methyltransferase</keyword>
<accession>A0A3N2RI10</accession>
<gene>
    <name evidence="3" type="ORF">D9T17_10820</name>
</gene>
<dbReference type="InterPro" id="IPR041698">
    <property type="entry name" value="Methyltransf_25"/>
</dbReference>
<comment type="caution">
    <text evidence="3">The sequence shown here is derived from an EMBL/GenBank/DDBJ whole genome shotgun (WGS) entry which is preliminary data.</text>
</comment>
<feature type="region of interest" description="Disordered" evidence="1">
    <location>
        <begin position="1"/>
        <end position="27"/>
    </location>
</feature>
<protein>
    <submittedName>
        <fullName evidence="3">Methyltransferase domain-containing protein</fullName>
    </submittedName>
</protein>
<feature type="domain" description="Methyltransferase" evidence="2">
    <location>
        <begin position="62"/>
        <end position="154"/>
    </location>
</feature>
<dbReference type="InterPro" id="IPR029063">
    <property type="entry name" value="SAM-dependent_MTases_sf"/>
</dbReference>
<keyword evidence="3" id="KW-0808">Transferase</keyword>